<dbReference type="eggNOG" id="COG0613">
    <property type="taxonomic scope" value="Bacteria"/>
</dbReference>
<comment type="caution">
    <text evidence="1">The sequence shown here is derived from an EMBL/GenBank/DDBJ whole genome shotgun (WGS) entry which is preliminary data.</text>
</comment>
<evidence type="ECO:0000313" key="2">
    <source>
        <dbReference type="Proteomes" id="UP000003240"/>
    </source>
</evidence>
<dbReference type="EMBL" id="AFGF01000065">
    <property type="protein sequence ID" value="EGO64328.1"/>
    <property type="molecule type" value="Genomic_DNA"/>
</dbReference>
<dbReference type="PANTHER" id="PTHR42924">
    <property type="entry name" value="EXONUCLEASE"/>
    <property type="match status" value="1"/>
</dbReference>
<dbReference type="InterPro" id="IPR016195">
    <property type="entry name" value="Pol/histidinol_Pase-like"/>
</dbReference>
<sequence>MRADFHTHPLAHRYYYEGIRPADLTERDKKDIVCVLQLSVERGLDAVAVTDHDLALSGLWARQYALENRMPLRVVPGCECELYFMEEYVHFLALNLAHPLDYTSSTPPEELAAQVRSQGGILILAHPMAYRSEKVYRALKTTVQGVEYRNGAQELNGRLSWQKILEGDRYRGLRLHNSDYHYLKRTCSPRTMPSEQRKAYNEMDVADFVRIFGPERFSP</sequence>
<keyword evidence="2" id="KW-1185">Reference proteome</keyword>
<dbReference type="OrthoDB" id="9775360at2"/>
<name>F7NI21_9FIRM</name>
<evidence type="ECO:0008006" key="3">
    <source>
        <dbReference type="Google" id="ProtNLM"/>
    </source>
</evidence>
<dbReference type="Gene3D" id="3.20.20.140">
    <property type="entry name" value="Metal-dependent hydrolases"/>
    <property type="match status" value="1"/>
</dbReference>
<dbReference type="SUPFAM" id="SSF89550">
    <property type="entry name" value="PHP domain-like"/>
    <property type="match status" value="1"/>
</dbReference>
<dbReference type="GO" id="GO:0035312">
    <property type="term" value="F:5'-3' DNA exonuclease activity"/>
    <property type="evidence" value="ECO:0007669"/>
    <property type="project" value="TreeGrafter"/>
</dbReference>
<protein>
    <recommendedName>
        <fullName evidence="3">PHP domain-containing protein</fullName>
    </recommendedName>
</protein>
<dbReference type="GO" id="GO:0004534">
    <property type="term" value="F:5'-3' RNA exonuclease activity"/>
    <property type="evidence" value="ECO:0007669"/>
    <property type="project" value="TreeGrafter"/>
</dbReference>
<evidence type="ECO:0000313" key="1">
    <source>
        <dbReference type="EMBL" id="EGO64328.1"/>
    </source>
</evidence>
<gene>
    <name evidence="1" type="ORF">ALO_08595</name>
</gene>
<proteinExistence type="predicted"/>
<organism evidence="1 2">
    <name type="scientific">Acetonema longum DSM 6540</name>
    <dbReference type="NCBI Taxonomy" id="1009370"/>
    <lineage>
        <taxon>Bacteria</taxon>
        <taxon>Bacillati</taxon>
        <taxon>Bacillota</taxon>
        <taxon>Negativicutes</taxon>
        <taxon>Acetonemataceae</taxon>
        <taxon>Acetonema</taxon>
    </lineage>
</organism>
<dbReference type="AlphaFoldDB" id="F7NI21"/>
<accession>F7NI21</accession>
<dbReference type="RefSeq" id="WP_004094680.1">
    <property type="nucleotide sequence ID" value="NZ_AFGF01000065.1"/>
</dbReference>
<reference evidence="1 2" key="1">
    <citation type="journal article" date="2011" name="EMBO J.">
        <title>Structural diversity of bacterial flagellar motors.</title>
        <authorList>
            <person name="Chen S."/>
            <person name="Beeby M."/>
            <person name="Murphy G.E."/>
            <person name="Leadbetter J.R."/>
            <person name="Hendrixson D.R."/>
            <person name="Briegel A."/>
            <person name="Li Z."/>
            <person name="Shi J."/>
            <person name="Tocheva E.I."/>
            <person name="Muller A."/>
            <person name="Dobro M.J."/>
            <person name="Jensen G.J."/>
        </authorList>
    </citation>
    <scope>NUCLEOTIDE SEQUENCE [LARGE SCALE GENOMIC DNA]</scope>
    <source>
        <strain evidence="1 2">DSM 6540</strain>
    </source>
</reference>
<dbReference type="Proteomes" id="UP000003240">
    <property type="component" value="Unassembled WGS sequence"/>
</dbReference>
<dbReference type="InterPro" id="IPR052018">
    <property type="entry name" value="PHP_domain"/>
</dbReference>
<dbReference type="STRING" id="1009370.ALO_08595"/>
<dbReference type="PANTHER" id="PTHR42924:SF3">
    <property type="entry name" value="POLYMERASE_HISTIDINOL PHOSPHATASE N-TERMINAL DOMAIN-CONTAINING PROTEIN"/>
    <property type="match status" value="1"/>
</dbReference>